<dbReference type="PIRSF" id="PIRSF002144">
    <property type="entry name" value="Ribosomal_S19"/>
    <property type="match status" value="1"/>
</dbReference>
<dbReference type="EMDB" id="EMD-6788"/>
<name>A2DVD8_TRIV3</name>
<dbReference type="VEuPathDB" id="TrichDB:TVAGG3_0146650"/>
<dbReference type="VEuPathDB" id="TrichDB:TVAGG3_0860800"/>
<dbReference type="GO" id="GO:0006412">
    <property type="term" value="P:translation"/>
    <property type="evidence" value="ECO:0007669"/>
    <property type="project" value="InterPro"/>
</dbReference>
<evidence type="ECO:0000256" key="2">
    <source>
        <dbReference type="ARBA" id="ARBA00022980"/>
    </source>
</evidence>
<accession>A2DVD8</accession>
<protein>
    <submittedName>
        <fullName evidence="8">Ribosomal protein S19, putative</fullName>
    </submittedName>
</protein>
<keyword evidence="9" id="KW-1185">Reference proteome</keyword>
<dbReference type="RefSeq" id="XP_001327840.1">
    <property type="nucleotide sequence ID" value="XM_001327805.1"/>
</dbReference>
<dbReference type="InterPro" id="IPR023575">
    <property type="entry name" value="Ribosomal_uS19_SF"/>
</dbReference>
<keyword evidence="10" id="KW-0002">3D-structure</keyword>
<dbReference type="InterPro" id="IPR002222">
    <property type="entry name" value="Ribosomal_uS19"/>
</dbReference>
<evidence type="ECO:0000313" key="9">
    <source>
        <dbReference type="Proteomes" id="UP000001542"/>
    </source>
</evidence>
<evidence type="ECO:0000313" key="8">
    <source>
        <dbReference type="EMBL" id="EAY15617.1"/>
    </source>
</evidence>
<dbReference type="eggNOG" id="KOG0898">
    <property type="taxonomic scope" value="Eukaryota"/>
</dbReference>
<dbReference type="KEGG" id="tva:4770571"/>
<dbReference type="FunFam" id="3.30.860.10:FF:000002">
    <property type="entry name" value="40S ribosomal protein S15"/>
    <property type="match status" value="1"/>
</dbReference>
<dbReference type="PANTHER" id="PTHR11880">
    <property type="entry name" value="RIBOSOMAL PROTEIN S19P FAMILY MEMBER"/>
    <property type="match status" value="1"/>
</dbReference>
<dbReference type="KEGG" id="tva:4764479"/>
<dbReference type="PANTHER" id="PTHR11880:SF2">
    <property type="entry name" value="SMALL RIBOSOMAL SUBUNIT PROTEIN US19"/>
    <property type="match status" value="1"/>
</dbReference>
<dbReference type="InterPro" id="IPR020934">
    <property type="entry name" value="Ribosomal_uS19_CS"/>
</dbReference>
<dbReference type="RefSeq" id="XP_001318823.1">
    <property type="nucleotide sequence ID" value="XM_001318788.1"/>
</dbReference>
<dbReference type="SUPFAM" id="SSF54570">
    <property type="entry name" value="Ribosomal protein S19"/>
    <property type="match status" value="1"/>
</dbReference>
<reference evidence="8" key="1">
    <citation type="submission" date="2006-10" db="EMBL/GenBank/DDBJ databases">
        <authorList>
            <person name="Amadeo P."/>
            <person name="Zhao Q."/>
            <person name="Wortman J."/>
            <person name="Fraser-Liggett C."/>
            <person name="Carlton J."/>
        </authorList>
    </citation>
    <scope>NUCLEOTIDE SEQUENCE</scope>
    <source>
        <strain evidence="8">G3</strain>
    </source>
</reference>
<dbReference type="GO" id="GO:0003735">
    <property type="term" value="F:structural constituent of ribosome"/>
    <property type="evidence" value="ECO:0000318"/>
    <property type="project" value="GO_Central"/>
</dbReference>
<sequence>MSASGKFAQRNYTYRGKTLDDLRAMELKDFVELLPTKRRRFISRSFDLKHVHLIEKLKKARQAVEGQAGVRPPVVKTHLRHMVILPEFVDNVIGIYDGHVFFEVQIKPEMIGHVLADFAPSKKVVKHSKAGVGATRSSSATSLK</sequence>
<dbReference type="AlphaFoldDB" id="A2DVD8"/>
<dbReference type="PDBsum" id="5XYI"/>
<dbReference type="GO" id="GO:0022627">
    <property type="term" value="C:cytosolic small ribosomal subunit"/>
    <property type="evidence" value="ECO:0000318"/>
    <property type="project" value="GO_Central"/>
</dbReference>
<evidence type="ECO:0000313" key="6">
    <source>
        <dbReference type="EMBL" id="EAY09445.1"/>
    </source>
</evidence>
<dbReference type="KEGG" id="tva:4773624"/>
<evidence type="ECO:0000256" key="3">
    <source>
        <dbReference type="ARBA" id="ARBA00023274"/>
    </source>
</evidence>
<dbReference type="InterPro" id="IPR005713">
    <property type="entry name" value="Ribosomal_uS19_euk/arc"/>
</dbReference>
<dbReference type="PDB" id="5XYI">
    <property type="method" value="EM"/>
    <property type="resolution" value="3.35 A"/>
    <property type="chains" value="P=1-144"/>
</dbReference>
<dbReference type="PRINTS" id="PR00975">
    <property type="entry name" value="RIBOSOMALS19"/>
</dbReference>
<dbReference type="NCBIfam" id="TIGR01025">
    <property type="entry name" value="uS19_arch"/>
    <property type="match status" value="1"/>
</dbReference>
<gene>
    <name evidence="5" type="ORF">TVAG_055940</name>
    <name evidence="7" type="ORF">TVAG_074310</name>
    <name evidence="6" type="ORF">TVAG_126060</name>
    <name evidence="8" type="ORF">TVAG_208960</name>
</gene>
<dbReference type="HAMAP" id="MF_00531">
    <property type="entry name" value="Ribosomal_uS19"/>
    <property type="match status" value="1"/>
</dbReference>
<keyword evidence="3 4" id="KW-0687">Ribonucleoprotein</keyword>
<dbReference type="Proteomes" id="UP000001542">
    <property type="component" value="Unassembled WGS sequence"/>
</dbReference>
<dbReference type="VEuPathDB" id="TrichDB:TVAG_208960"/>
<evidence type="ECO:0007829" key="10">
    <source>
        <dbReference type="PDB" id="5XYI"/>
    </source>
</evidence>
<reference evidence="8" key="2">
    <citation type="journal article" date="2007" name="Science">
        <title>Draft genome sequence of the sexually transmitted pathogen Trichomonas vaginalis.</title>
        <authorList>
            <person name="Carlton J.M."/>
            <person name="Hirt R.P."/>
            <person name="Silva J.C."/>
            <person name="Delcher A.L."/>
            <person name="Schatz M."/>
            <person name="Zhao Q."/>
            <person name="Wortman J.R."/>
            <person name="Bidwell S.L."/>
            <person name="Alsmark U.C.M."/>
            <person name="Besteiro S."/>
            <person name="Sicheritz-Ponten T."/>
            <person name="Noel C.J."/>
            <person name="Dacks J.B."/>
            <person name="Foster P.G."/>
            <person name="Simillion C."/>
            <person name="Van de Peer Y."/>
            <person name="Miranda-Saavedra D."/>
            <person name="Barton G.J."/>
            <person name="Westrop G.D."/>
            <person name="Mueller S."/>
            <person name="Dessi D."/>
            <person name="Fiori P.L."/>
            <person name="Ren Q."/>
            <person name="Paulsen I."/>
            <person name="Zhang H."/>
            <person name="Bastida-Corcuera F.D."/>
            <person name="Simoes-Barbosa A."/>
            <person name="Brown M.T."/>
            <person name="Hayes R.D."/>
            <person name="Mukherjee M."/>
            <person name="Okumura C.Y."/>
            <person name="Schneider R."/>
            <person name="Smith A.J."/>
            <person name="Vanacova S."/>
            <person name="Villalvazo M."/>
            <person name="Haas B.J."/>
            <person name="Pertea M."/>
            <person name="Feldblyum T.V."/>
            <person name="Utterback T.R."/>
            <person name="Shu C.L."/>
            <person name="Osoegawa K."/>
            <person name="de Jong P.J."/>
            <person name="Hrdy I."/>
            <person name="Horvathova L."/>
            <person name="Zubacova Z."/>
            <person name="Dolezal P."/>
            <person name="Malik S.B."/>
            <person name="Logsdon J.M. Jr."/>
            <person name="Henze K."/>
            <person name="Gupta A."/>
            <person name="Wang C.C."/>
            <person name="Dunne R.L."/>
            <person name="Upcroft J.A."/>
            <person name="Upcroft P."/>
            <person name="White O."/>
            <person name="Salzberg S.L."/>
            <person name="Tang P."/>
            <person name="Chiu C.-H."/>
            <person name="Lee Y.-S."/>
            <person name="Embley T.M."/>
            <person name="Coombs G.H."/>
            <person name="Mottram J.C."/>
            <person name="Tachezy J."/>
            <person name="Fraser-Liggett C.M."/>
            <person name="Johnson P.J."/>
        </authorList>
    </citation>
    <scope>NUCLEOTIDE SEQUENCE [LARGE SCALE GENOMIC DNA]</scope>
    <source>
        <strain evidence="8">G3</strain>
    </source>
</reference>
<proteinExistence type="evidence at protein level"/>
<organism evidence="8 9">
    <name type="scientific">Trichomonas vaginalis (strain ATCC PRA-98 / G3)</name>
    <dbReference type="NCBI Taxonomy" id="412133"/>
    <lineage>
        <taxon>Eukaryota</taxon>
        <taxon>Metamonada</taxon>
        <taxon>Parabasalia</taxon>
        <taxon>Trichomonadida</taxon>
        <taxon>Trichomonadidae</taxon>
        <taxon>Trichomonas</taxon>
    </lineage>
</organism>
<keyword evidence="2 4" id="KW-0689">Ribosomal protein</keyword>
<dbReference type="NCBIfam" id="NF003121">
    <property type="entry name" value="PRK04038.1"/>
    <property type="match status" value="1"/>
</dbReference>
<dbReference type="EMBL" id="DS113357">
    <property type="protein sequence ID" value="EAY09445.1"/>
    <property type="molecule type" value="Genomic_DNA"/>
</dbReference>
<dbReference type="Gene3D" id="3.30.860.10">
    <property type="entry name" value="30s Ribosomal Protein S19, Chain A"/>
    <property type="match status" value="1"/>
</dbReference>
<dbReference type="STRING" id="5722.A2DVD8"/>
<dbReference type="RefSeq" id="XP_001324826.1">
    <property type="nucleotide sequence ID" value="XM_001324791.1"/>
</dbReference>
<dbReference type="GO" id="GO:0003723">
    <property type="term" value="F:RNA binding"/>
    <property type="evidence" value="ECO:0007669"/>
    <property type="project" value="InterPro"/>
</dbReference>
<evidence type="ECO:0000256" key="4">
    <source>
        <dbReference type="RuleBase" id="RU003485"/>
    </source>
</evidence>
<dbReference type="PROSITE" id="PS00323">
    <property type="entry name" value="RIBOSOMAL_S19"/>
    <property type="match status" value="1"/>
</dbReference>
<dbReference type="Pfam" id="PF00203">
    <property type="entry name" value="Ribosomal_S19"/>
    <property type="match status" value="1"/>
</dbReference>
<dbReference type="FunCoup" id="A2DVD8">
    <property type="interactions" value="486"/>
</dbReference>
<evidence type="ECO:0000313" key="7">
    <source>
        <dbReference type="EMBL" id="EAY12603.1"/>
    </source>
</evidence>
<dbReference type="OrthoDB" id="748094at2759"/>
<comment type="similarity">
    <text evidence="1 4">Belongs to the universal ribosomal protein uS19 family.</text>
</comment>
<dbReference type="OMA" id="PEMICHY"/>
<dbReference type="SMR" id="A2DVD8"/>
<dbReference type="VEuPathDB" id="TrichDB:TVAGG3_0217150"/>
<dbReference type="EMBL" id="DS113419">
    <property type="protein sequence ID" value="EAY06600.1"/>
    <property type="molecule type" value="Genomic_DNA"/>
</dbReference>
<dbReference type="KEGG" id="tva:4767364"/>
<dbReference type="RefSeq" id="XP_001321668.1">
    <property type="nucleotide sequence ID" value="XM_001321633.1"/>
</dbReference>
<evidence type="ECO:0000256" key="1">
    <source>
        <dbReference type="ARBA" id="ARBA00007345"/>
    </source>
</evidence>
<dbReference type="EMBL" id="DS113298">
    <property type="protein sequence ID" value="EAY12603.1"/>
    <property type="molecule type" value="Genomic_DNA"/>
</dbReference>
<dbReference type="VEuPathDB" id="TrichDB:TVAGG3_0335270"/>
<evidence type="ECO:0000313" key="5">
    <source>
        <dbReference type="EMBL" id="EAY06600.1"/>
    </source>
</evidence>
<dbReference type="EMBL" id="DS113253">
    <property type="protein sequence ID" value="EAY15617.1"/>
    <property type="molecule type" value="Genomic_DNA"/>
</dbReference>
<reference evidence="10" key="3">
    <citation type="journal article" date="2017" name="Cell Res.">
        <title>Cryo-EM structures of the 80S ribosomes from human parasites Trichomonas vaginalis and Toxoplasma gondii.</title>
        <authorList>
            <person name="Li Z."/>
            <person name="Guo Q."/>
            <person name="Zheng L."/>
            <person name="Ji Y."/>
            <person name="Xie Y.T."/>
            <person name="Lai D.H."/>
            <person name="Lun Z.R."/>
            <person name="Suo X."/>
            <person name="Gao N."/>
        </authorList>
    </citation>
    <scope>STRUCTURE BY ELECTRON MICROSCOPY (3.35 ANGSTROMS)</scope>
</reference>